<dbReference type="RefSeq" id="WP_317491401.1">
    <property type="nucleotide sequence ID" value="NZ_CP136051.1"/>
</dbReference>
<dbReference type="InterPro" id="IPR050570">
    <property type="entry name" value="Cell_wall_metabolism_enzyme"/>
</dbReference>
<evidence type="ECO:0000313" key="4">
    <source>
        <dbReference type="Proteomes" id="UP001302349"/>
    </source>
</evidence>
<keyword evidence="3" id="KW-0378">Hydrolase</keyword>
<protein>
    <submittedName>
        <fullName evidence="3">M23 family metallopeptidase</fullName>
        <ecNumber evidence="3">3.4.24.-</ecNumber>
    </submittedName>
</protein>
<dbReference type="CDD" id="cd12797">
    <property type="entry name" value="M23_peptidase"/>
    <property type="match status" value="1"/>
</dbReference>
<keyword evidence="4" id="KW-1185">Reference proteome</keyword>
<keyword evidence="1" id="KW-0472">Membrane</keyword>
<keyword evidence="1" id="KW-0812">Transmembrane</keyword>
<keyword evidence="1" id="KW-1133">Transmembrane helix</keyword>
<dbReference type="SUPFAM" id="SSF51261">
    <property type="entry name" value="Duplicated hybrid motif"/>
    <property type="match status" value="1"/>
</dbReference>
<dbReference type="Gene3D" id="2.70.70.10">
    <property type="entry name" value="Glucose Permease (Domain IIA)"/>
    <property type="match status" value="1"/>
</dbReference>
<feature type="transmembrane region" description="Helical" evidence="1">
    <location>
        <begin position="84"/>
        <end position="104"/>
    </location>
</feature>
<sequence>MRELTEAQIKTVEQAIDAQCGNTILGNELLDHTCCAIEAYMEGGHSFELALNISLSTFGKNEMKKVSKQVKRTRRYYQLKKQPLGWITPMMAIGLLFIVVNVGAKDRPDRKPTDKDFRVSSAFGQRKDPFDKKTKMHLGVDIVTPTGTSIVATADGVVEKVVNDPDGYGIMVTLKHDEGYQTIYAQLLEAKVKVGDKVEKGQQIALSGNSGRSTAPHLHYEVIHNGKRVDPSQYFGEEK</sequence>
<gene>
    <name evidence="3" type="ORF">RT717_08990</name>
</gene>
<evidence type="ECO:0000256" key="1">
    <source>
        <dbReference type="SAM" id="Phobius"/>
    </source>
</evidence>
<dbReference type="InterPro" id="IPR011055">
    <property type="entry name" value="Dup_hybrid_motif"/>
</dbReference>
<dbReference type="InterPro" id="IPR016047">
    <property type="entry name" value="M23ase_b-sheet_dom"/>
</dbReference>
<reference evidence="3 4" key="1">
    <citation type="journal article" date="2023" name="Microbiol. Resour. Announc.">
        <title>Complete Genome Sequence of Imperialibacter roseus strain P4T.</title>
        <authorList>
            <person name="Tizabi D.R."/>
            <person name="Bachvaroff T."/>
            <person name="Hill R.T."/>
        </authorList>
    </citation>
    <scope>NUCLEOTIDE SEQUENCE [LARGE SCALE GENOMIC DNA]</scope>
    <source>
        <strain evidence="3 4">P4T</strain>
    </source>
</reference>
<organism evidence="3 4">
    <name type="scientific">Imperialibacter roseus</name>
    <dbReference type="NCBI Taxonomy" id="1324217"/>
    <lineage>
        <taxon>Bacteria</taxon>
        <taxon>Pseudomonadati</taxon>
        <taxon>Bacteroidota</taxon>
        <taxon>Cytophagia</taxon>
        <taxon>Cytophagales</taxon>
        <taxon>Flammeovirgaceae</taxon>
        <taxon>Imperialibacter</taxon>
    </lineage>
</organism>
<dbReference type="GO" id="GO:0016787">
    <property type="term" value="F:hydrolase activity"/>
    <property type="evidence" value="ECO:0007669"/>
    <property type="project" value="UniProtKB-KW"/>
</dbReference>
<dbReference type="EC" id="3.4.24.-" evidence="3"/>
<evidence type="ECO:0000259" key="2">
    <source>
        <dbReference type="Pfam" id="PF01551"/>
    </source>
</evidence>
<dbReference type="Proteomes" id="UP001302349">
    <property type="component" value="Chromosome"/>
</dbReference>
<name>A0ABZ0IWK1_9BACT</name>
<feature type="domain" description="M23ase beta-sheet core" evidence="2">
    <location>
        <begin position="136"/>
        <end position="231"/>
    </location>
</feature>
<evidence type="ECO:0000313" key="3">
    <source>
        <dbReference type="EMBL" id="WOK08769.1"/>
    </source>
</evidence>
<accession>A0ABZ0IWK1</accession>
<proteinExistence type="predicted"/>
<dbReference type="PANTHER" id="PTHR21666:SF270">
    <property type="entry name" value="MUREIN HYDROLASE ACTIVATOR ENVC"/>
    <property type="match status" value="1"/>
</dbReference>
<dbReference type="PANTHER" id="PTHR21666">
    <property type="entry name" value="PEPTIDASE-RELATED"/>
    <property type="match status" value="1"/>
</dbReference>
<dbReference type="EMBL" id="CP136051">
    <property type="protein sequence ID" value="WOK08769.1"/>
    <property type="molecule type" value="Genomic_DNA"/>
</dbReference>
<dbReference type="Pfam" id="PF01551">
    <property type="entry name" value="Peptidase_M23"/>
    <property type="match status" value="1"/>
</dbReference>